<dbReference type="STRING" id="688269.Theth_1740"/>
<keyword evidence="3" id="KW-1185">Reference proteome</keyword>
<dbReference type="EMBL" id="CP002351">
    <property type="protein sequence ID" value="AEH51784.1"/>
    <property type="molecule type" value="Genomic_DNA"/>
</dbReference>
<sequence length="67" mass="7549" precursor="true">MLKLISNLLFFAGAIVLLFAILSFELGLRAMKNKEEEKMKGHNRRGWKAVLICSIMFGLSLLIALLI</sequence>
<dbReference type="OrthoDB" id="48294at2"/>
<proteinExistence type="predicted"/>
<dbReference type="PATRIC" id="fig|688269.3.peg.1790"/>
<protein>
    <submittedName>
        <fullName evidence="2">Uncharacterized protein</fullName>
    </submittedName>
</protein>
<evidence type="ECO:0000256" key="1">
    <source>
        <dbReference type="SAM" id="Phobius"/>
    </source>
</evidence>
<evidence type="ECO:0000313" key="3">
    <source>
        <dbReference type="Proteomes" id="UP000006804"/>
    </source>
</evidence>
<name>F7YVW2_9THEM</name>
<gene>
    <name evidence="2" type="ORF">Theth_1740</name>
</gene>
<feature type="transmembrane region" description="Helical" evidence="1">
    <location>
        <begin position="49"/>
        <end position="66"/>
    </location>
</feature>
<evidence type="ECO:0000313" key="2">
    <source>
        <dbReference type="EMBL" id="AEH51784.1"/>
    </source>
</evidence>
<organism evidence="2 3">
    <name type="scientific">Pseudothermotoga thermarum DSM 5069</name>
    <dbReference type="NCBI Taxonomy" id="688269"/>
    <lineage>
        <taxon>Bacteria</taxon>
        <taxon>Thermotogati</taxon>
        <taxon>Thermotogota</taxon>
        <taxon>Thermotogae</taxon>
        <taxon>Thermotogales</taxon>
        <taxon>Thermotogaceae</taxon>
        <taxon>Pseudothermotoga</taxon>
    </lineage>
</organism>
<dbReference type="HOGENOM" id="CLU_204730_0_0_0"/>
<feature type="transmembrane region" description="Helical" evidence="1">
    <location>
        <begin position="6"/>
        <end position="28"/>
    </location>
</feature>
<dbReference type="KEGG" id="tta:Theth_1740"/>
<accession>F7YVW2</accession>
<keyword evidence="1" id="KW-0812">Transmembrane</keyword>
<keyword evidence="1" id="KW-1133">Transmembrane helix</keyword>
<dbReference type="AlphaFoldDB" id="F7YVW2"/>
<reference evidence="2 3" key="1">
    <citation type="submission" date="2010-11" db="EMBL/GenBank/DDBJ databases">
        <title>The complete genome of Thermotoga thermarum DSM 5069.</title>
        <authorList>
            <consortium name="US DOE Joint Genome Institute (JGI-PGF)"/>
            <person name="Lucas S."/>
            <person name="Copeland A."/>
            <person name="Lapidus A."/>
            <person name="Bruce D."/>
            <person name="Goodwin L."/>
            <person name="Pitluck S."/>
            <person name="Kyrpides N."/>
            <person name="Mavromatis K."/>
            <person name="Ivanova N."/>
            <person name="Zeytun A."/>
            <person name="Brettin T."/>
            <person name="Detter J.C."/>
            <person name="Tapia R."/>
            <person name="Han C."/>
            <person name="Land M."/>
            <person name="Hauser L."/>
            <person name="Markowitz V."/>
            <person name="Cheng J.-F."/>
            <person name="Hugenholtz P."/>
            <person name="Woyke T."/>
            <person name="Wu D."/>
            <person name="Spring S."/>
            <person name="Schroeder M."/>
            <person name="Brambilla E."/>
            <person name="Klenk H.-P."/>
            <person name="Eisen J.A."/>
        </authorList>
    </citation>
    <scope>NUCLEOTIDE SEQUENCE [LARGE SCALE GENOMIC DNA]</scope>
    <source>
        <strain evidence="2 3">DSM 5069</strain>
    </source>
</reference>
<keyword evidence="1" id="KW-0472">Membrane</keyword>
<dbReference type="RefSeq" id="WP_013932992.1">
    <property type="nucleotide sequence ID" value="NC_015707.1"/>
</dbReference>
<dbReference type="Proteomes" id="UP000006804">
    <property type="component" value="Chromosome"/>
</dbReference>